<evidence type="ECO:0000313" key="2">
    <source>
        <dbReference type="Proteomes" id="UP001166674"/>
    </source>
</evidence>
<dbReference type="AlphaFoldDB" id="A0AA41MN58"/>
<evidence type="ECO:0000313" key="1">
    <source>
        <dbReference type="EMBL" id="MBZ3874809.1"/>
    </source>
</evidence>
<dbReference type="Proteomes" id="UP001166674">
    <property type="component" value="Unassembled WGS sequence"/>
</dbReference>
<dbReference type="PANTHER" id="PTHR37362:SF1">
    <property type="entry name" value="TESTIS-EXPRESSED PROTEIN 38"/>
    <property type="match status" value="1"/>
</dbReference>
<reference evidence="1" key="1">
    <citation type="submission" date="2020-03" db="EMBL/GenBank/DDBJ databases">
        <title>Studies in the Genomics of Life Span.</title>
        <authorList>
            <person name="Glass D."/>
        </authorList>
    </citation>
    <scope>NUCLEOTIDE SEQUENCE</scope>
    <source>
        <strain evidence="1">SUZIE</strain>
        <tissue evidence="1">Muscle</tissue>
    </source>
</reference>
<proteinExistence type="predicted"/>
<sequence length="195" mass="22333">MFLHWRKKVRWDRRAQQWAEVMKVASFTYCLHLYWINKRRHCGLNAAITIAPPEAVTTPDFKVDILDSTWESDTSEGNGYASRGRSPYMESPGLHQPALVVPEQPLSIRTPQRQIRSPLLIPTFLERPLTPLLCNLAPRLHHSASYLLDICPQKNVHFYSLPTLDYGVNCSSEKPFVPDLQLPLTEGGSFRGEDY</sequence>
<comment type="caution">
    <text evidence="1">The sequence shown here is derived from an EMBL/GenBank/DDBJ whole genome shotgun (WGS) entry which is preliminary data.</text>
</comment>
<dbReference type="PANTHER" id="PTHR37362">
    <property type="entry name" value="TESTIS-EXPRESSED PROTEIN 38"/>
    <property type="match status" value="1"/>
</dbReference>
<keyword evidence="2" id="KW-1185">Reference proteome</keyword>
<name>A0AA41MN58_SCICA</name>
<dbReference type="EMBL" id="JAATJV010234898">
    <property type="protein sequence ID" value="MBZ3874809.1"/>
    <property type="molecule type" value="Genomic_DNA"/>
</dbReference>
<dbReference type="Pfam" id="PF15834">
    <property type="entry name" value="THEG4"/>
    <property type="match status" value="1"/>
</dbReference>
<dbReference type="InterPro" id="IPR031677">
    <property type="entry name" value="TEX38"/>
</dbReference>
<accession>A0AA41MN58</accession>
<organism evidence="1 2">
    <name type="scientific">Sciurus carolinensis</name>
    <name type="common">Eastern gray squirrel</name>
    <dbReference type="NCBI Taxonomy" id="30640"/>
    <lineage>
        <taxon>Eukaryota</taxon>
        <taxon>Metazoa</taxon>
        <taxon>Chordata</taxon>
        <taxon>Craniata</taxon>
        <taxon>Vertebrata</taxon>
        <taxon>Euteleostomi</taxon>
        <taxon>Mammalia</taxon>
        <taxon>Eutheria</taxon>
        <taxon>Euarchontoglires</taxon>
        <taxon>Glires</taxon>
        <taxon>Rodentia</taxon>
        <taxon>Sciuromorpha</taxon>
        <taxon>Sciuridae</taxon>
        <taxon>Sciurinae</taxon>
        <taxon>Sciurini</taxon>
        <taxon>Sciurus</taxon>
    </lineage>
</organism>
<protein>
    <submittedName>
        <fullName evidence="1">Testis-expressed sequence 38 protein</fullName>
    </submittedName>
</protein>
<gene>
    <name evidence="1" type="ORF">SUZIE_129930</name>
</gene>